<dbReference type="GO" id="GO:0006508">
    <property type="term" value="P:proteolysis"/>
    <property type="evidence" value="ECO:0007669"/>
    <property type="project" value="UniProtKB-KW"/>
</dbReference>
<name>A0A6A9UPF0_9ACTN</name>
<dbReference type="Pfam" id="PF00041">
    <property type="entry name" value="fn3"/>
    <property type="match status" value="2"/>
</dbReference>
<dbReference type="SUPFAM" id="SSF49265">
    <property type="entry name" value="Fibronectin type III"/>
    <property type="match status" value="1"/>
</dbReference>
<dbReference type="SMART" id="SM00060">
    <property type="entry name" value="FN3"/>
    <property type="match status" value="2"/>
</dbReference>
<keyword evidence="6" id="KW-0624">Polysaccharide degradation</keyword>
<keyword evidence="3 7" id="KW-0378">Hydrolase</keyword>
<evidence type="ECO:0000256" key="5">
    <source>
        <dbReference type="ARBA" id="ARBA00023295"/>
    </source>
</evidence>
<dbReference type="InterPro" id="IPR015500">
    <property type="entry name" value="Peptidase_S8_subtilisin-rel"/>
</dbReference>
<sequence length="607" mass="64021">MTPAPAPAPQRAPSLRRLLRSTLRLGLGATLLLGLSPVAGHAEEDAERYLVQTESAPVAEQLAERTDGEVGPVARFSPGASKAFTAELTGTEAARLRSHPQVTDVVRDVRIRLAPTTVSTSATSTVPWGLDRIDQRSRTGNGRYTTPTTGEGTVVVVVDTGINDSHDQFSGRVLDGYDYFDYDETPQDCNGHGTHVAGTAAGRTLGAAPGAWILPLRVFDCRGDGYLSDVLYAFEDVLAWQVHERVVVNFSGGAYVSELPAEGREIIEDLEDVIGSLYNQGVPVVTAAGNEGVSGCSSSPGRLGGVINVAATDSSDRRPAWSDRGGCVDLFAPGVGIRSAWISSRTSTQVLDGTSMAAPHVTGVVARFLERQPRASVKQVWAAIRSDATLDVVRDPAGTPNRLVYSDVDFRKPGVPTSTRADLDHAARSTTVRWAPPVRDGGRPITGYRVTRSDEDASGRGPVTKVVSAGSRSSTFTDLVPGHRYTFSVTAINAVGTGPKRAWLEAAVVQKPGRPARPVLKSGYTDDRSVSVRADWDRPSGGAVDHYVITARPTSGGSTTTRRVDGDVTWGSVPGLVRGRSYIVSVYGVNAAGAGAKSPASAAATAR</sequence>
<dbReference type="PANTHER" id="PTHR43806:SF11">
    <property type="entry name" value="CEREVISIN-RELATED"/>
    <property type="match status" value="1"/>
</dbReference>
<dbReference type="PROSITE" id="PS00136">
    <property type="entry name" value="SUBTILASE_ASP"/>
    <property type="match status" value="1"/>
</dbReference>
<feature type="chain" id="PRO_5025357409" evidence="10">
    <location>
        <begin position="43"/>
        <end position="607"/>
    </location>
</feature>
<dbReference type="PROSITE" id="PS50853">
    <property type="entry name" value="FN3"/>
    <property type="match status" value="2"/>
</dbReference>
<organism evidence="12 13">
    <name type="scientific">Auraticoccus cholistanensis</name>
    <dbReference type="NCBI Taxonomy" id="2656650"/>
    <lineage>
        <taxon>Bacteria</taxon>
        <taxon>Bacillati</taxon>
        <taxon>Actinomycetota</taxon>
        <taxon>Actinomycetes</taxon>
        <taxon>Propionibacteriales</taxon>
        <taxon>Propionibacteriaceae</taxon>
        <taxon>Auraticoccus</taxon>
    </lineage>
</organism>
<dbReference type="GO" id="GO:0000272">
    <property type="term" value="P:polysaccharide catabolic process"/>
    <property type="evidence" value="ECO:0007669"/>
    <property type="project" value="UniProtKB-KW"/>
</dbReference>
<dbReference type="InterPro" id="IPR003961">
    <property type="entry name" value="FN3_dom"/>
</dbReference>
<dbReference type="PRINTS" id="PR00723">
    <property type="entry name" value="SUBTILISIN"/>
</dbReference>
<comment type="similarity">
    <text evidence="1 7 8">Belongs to the peptidase S8 family.</text>
</comment>
<evidence type="ECO:0000256" key="3">
    <source>
        <dbReference type="ARBA" id="ARBA00022801"/>
    </source>
</evidence>
<keyword evidence="5" id="KW-0326">Glycosidase</keyword>
<dbReference type="PRINTS" id="PR00014">
    <property type="entry name" value="FNTYPEIII"/>
</dbReference>
<dbReference type="Proteomes" id="UP000435304">
    <property type="component" value="Unassembled WGS sequence"/>
</dbReference>
<dbReference type="InterPro" id="IPR022398">
    <property type="entry name" value="Peptidase_S8_His-AS"/>
</dbReference>
<keyword evidence="10" id="KW-0732">Signal</keyword>
<dbReference type="EMBL" id="WPCU01000003">
    <property type="protein sequence ID" value="MVA74756.1"/>
    <property type="molecule type" value="Genomic_DNA"/>
</dbReference>
<feature type="signal peptide" evidence="10">
    <location>
        <begin position="1"/>
        <end position="42"/>
    </location>
</feature>
<dbReference type="Gene3D" id="3.40.50.200">
    <property type="entry name" value="Peptidase S8/S53 domain"/>
    <property type="match status" value="1"/>
</dbReference>
<dbReference type="PROSITE" id="PS00138">
    <property type="entry name" value="SUBTILASE_SER"/>
    <property type="match status" value="1"/>
</dbReference>
<reference evidence="12 13" key="1">
    <citation type="submission" date="2019-12" db="EMBL/GenBank/DDBJ databases">
        <title>Auraticoccus cholistani sp. nov., an actinomycete isolated from soil of Cholistan desert.</title>
        <authorList>
            <person name="Cheema M.T."/>
        </authorList>
    </citation>
    <scope>NUCLEOTIDE SEQUENCE [LARGE SCALE GENOMIC DNA]</scope>
    <source>
        <strain evidence="12 13">F435</strain>
    </source>
</reference>
<keyword evidence="4 7" id="KW-0720">Serine protease</keyword>
<keyword evidence="6" id="KW-0119">Carbohydrate metabolism</keyword>
<evidence type="ECO:0000313" key="12">
    <source>
        <dbReference type="EMBL" id="MVA74756.1"/>
    </source>
</evidence>
<dbReference type="PANTHER" id="PTHR43806">
    <property type="entry name" value="PEPTIDASE S8"/>
    <property type="match status" value="1"/>
</dbReference>
<dbReference type="InterPro" id="IPR023827">
    <property type="entry name" value="Peptidase_S8_Asp-AS"/>
</dbReference>
<dbReference type="Gene3D" id="2.60.40.10">
    <property type="entry name" value="Immunoglobulins"/>
    <property type="match status" value="2"/>
</dbReference>
<feature type="domain" description="Fibronectin type-III" evidence="11">
    <location>
        <begin position="415"/>
        <end position="512"/>
    </location>
</feature>
<dbReference type="FunFam" id="3.40.50.200:FF:000016">
    <property type="entry name" value="Proprotein convertase subtilisin/kexin type 9"/>
    <property type="match status" value="1"/>
</dbReference>
<feature type="domain" description="Fibronectin type-III" evidence="11">
    <location>
        <begin position="514"/>
        <end position="607"/>
    </location>
</feature>
<dbReference type="CDD" id="cd04077">
    <property type="entry name" value="Peptidases_S8_PCSK9_ProteinaseK_like"/>
    <property type="match status" value="1"/>
</dbReference>
<dbReference type="GO" id="GO:0004252">
    <property type="term" value="F:serine-type endopeptidase activity"/>
    <property type="evidence" value="ECO:0007669"/>
    <property type="project" value="UniProtKB-UniRule"/>
</dbReference>
<feature type="active site" description="Charge relay system" evidence="7">
    <location>
        <position position="159"/>
    </location>
</feature>
<evidence type="ECO:0000256" key="6">
    <source>
        <dbReference type="ARBA" id="ARBA00023326"/>
    </source>
</evidence>
<dbReference type="AlphaFoldDB" id="A0A6A9UPF0"/>
<evidence type="ECO:0000313" key="13">
    <source>
        <dbReference type="Proteomes" id="UP000435304"/>
    </source>
</evidence>
<keyword evidence="2 7" id="KW-0645">Protease</keyword>
<keyword evidence="13" id="KW-1185">Reference proteome</keyword>
<evidence type="ECO:0000256" key="8">
    <source>
        <dbReference type="RuleBase" id="RU003355"/>
    </source>
</evidence>
<evidence type="ECO:0000259" key="11">
    <source>
        <dbReference type="PROSITE" id="PS50853"/>
    </source>
</evidence>
<dbReference type="CDD" id="cd00063">
    <property type="entry name" value="FN3"/>
    <property type="match status" value="2"/>
</dbReference>
<dbReference type="PROSITE" id="PS00137">
    <property type="entry name" value="SUBTILASE_HIS"/>
    <property type="match status" value="1"/>
</dbReference>
<gene>
    <name evidence="12" type="ORF">GC722_01710</name>
</gene>
<dbReference type="Pfam" id="PF00082">
    <property type="entry name" value="Peptidase_S8"/>
    <property type="match status" value="1"/>
</dbReference>
<feature type="active site" description="Charge relay system" evidence="7">
    <location>
        <position position="355"/>
    </location>
</feature>
<dbReference type="GO" id="GO:0016798">
    <property type="term" value="F:hydrolase activity, acting on glycosyl bonds"/>
    <property type="evidence" value="ECO:0007669"/>
    <property type="project" value="UniProtKB-KW"/>
</dbReference>
<evidence type="ECO:0000256" key="7">
    <source>
        <dbReference type="PROSITE-ProRule" id="PRU01240"/>
    </source>
</evidence>
<dbReference type="GO" id="GO:0005615">
    <property type="term" value="C:extracellular space"/>
    <property type="evidence" value="ECO:0007669"/>
    <property type="project" value="TreeGrafter"/>
</dbReference>
<comment type="caution">
    <text evidence="12">The sequence shown here is derived from an EMBL/GenBank/DDBJ whole genome shotgun (WGS) entry which is preliminary data.</text>
</comment>
<dbReference type="InterPro" id="IPR013783">
    <property type="entry name" value="Ig-like_fold"/>
</dbReference>
<evidence type="ECO:0000256" key="2">
    <source>
        <dbReference type="ARBA" id="ARBA00022670"/>
    </source>
</evidence>
<dbReference type="InterPro" id="IPR036852">
    <property type="entry name" value="Peptidase_S8/S53_dom_sf"/>
</dbReference>
<proteinExistence type="inferred from homology"/>
<evidence type="ECO:0000256" key="4">
    <source>
        <dbReference type="ARBA" id="ARBA00022825"/>
    </source>
</evidence>
<dbReference type="InterPro" id="IPR023828">
    <property type="entry name" value="Peptidase_S8_Ser-AS"/>
</dbReference>
<protein>
    <submittedName>
        <fullName evidence="12">S8 family serine peptidase</fullName>
    </submittedName>
</protein>
<dbReference type="InterPro" id="IPR000209">
    <property type="entry name" value="Peptidase_S8/S53_dom"/>
</dbReference>
<dbReference type="PROSITE" id="PS51892">
    <property type="entry name" value="SUBTILASE"/>
    <property type="match status" value="1"/>
</dbReference>
<dbReference type="RefSeq" id="WP_156607386.1">
    <property type="nucleotide sequence ID" value="NZ_WPCU01000003.1"/>
</dbReference>
<dbReference type="SUPFAM" id="SSF52743">
    <property type="entry name" value="Subtilisin-like"/>
    <property type="match status" value="1"/>
</dbReference>
<dbReference type="InterPro" id="IPR036116">
    <property type="entry name" value="FN3_sf"/>
</dbReference>
<dbReference type="InterPro" id="IPR034193">
    <property type="entry name" value="PCSK9_ProteinaseK-like"/>
</dbReference>
<feature type="active site" description="Charge relay system" evidence="7">
    <location>
        <position position="192"/>
    </location>
</feature>
<evidence type="ECO:0000256" key="10">
    <source>
        <dbReference type="SAM" id="SignalP"/>
    </source>
</evidence>
<evidence type="ECO:0000256" key="1">
    <source>
        <dbReference type="ARBA" id="ARBA00011073"/>
    </source>
</evidence>
<accession>A0A6A9UPF0</accession>
<evidence type="ECO:0000256" key="9">
    <source>
        <dbReference type="SAM" id="MobiDB-lite"/>
    </source>
</evidence>
<feature type="region of interest" description="Disordered" evidence="9">
    <location>
        <begin position="438"/>
        <end position="466"/>
    </location>
</feature>
<dbReference type="InterPro" id="IPR050131">
    <property type="entry name" value="Peptidase_S8_subtilisin-like"/>
</dbReference>